<name>A0A931BEP3_9BACT</name>
<protein>
    <submittedName>
        <fullName evidence="1">Gliding motility lipoprotein GldB</fullName>
    </submittedName>
</protein>
<evidence type="ECO:0000313" key="1">
    <source>
        <dbReference type="EMBL" id="MBF9142449.1"/>
    </source>
</evidence>
<reference evidence="1 2" key="1">
    <citation type="submission" date="2020-11" db="EMBL/GenBank/DDBJ databases">
        <authorList>
            <person name="Kim M.K."/>
        </authorList>
    </citation>
    <scope>NUCLEOTIDE SEQUENCE [LARGE SCALE GENOMIC DNA]</scope>
    <source>
        <strain evidence="1 2">BT439</strain>
    </source>
</reference>
<comment type="caution">
    <text evidence="1">The sequence shown here is derived from an EMBL/GenBank/DDBJ whole genome shotgun (WGS) entry which is preliminary data.</text>
</comment>
<keyword evidence="2" id="KW-1185">Reference proteome</keyword>
<sequence>MATANETHRLPVGFGYFYAKVTSVNTNNFAWRRWLPLFLVGSLGLAACDKGPAEGCREDAAAEAAPVRVRLKHLESAFFAIKTPADAQRFMDANPAFARYYLQRQPATEKELENGLTQLATNAALQQLGRETAAAFPDSAALRHDLGEMFRRVHHYFPDFRVPPANTYVSGFLAKDIYVNDSLLVMSLDWFAGPKASKRPDLPQYMLRRYTPAGLLPLLAHNVSSKYNRHELTANTMLDAMVHEGKALYFASQMLPCAPDSLLMGYTQREMVGLEANEPRVWGHFLEKNLLYSTTPFLLQKYVGERPNVPEIDKTCPGRVGQWVGLQIVRRYVAQHPDVTLGRLMAEKNAQRILNESHYRPMHE</sequence>
<dbReference type="AlphaFoldDB" id="A0A931BEP3"/>
<dbReference type="InterPro" id="IPR019853">
    <property type="entry name" value="GldB-like"/>
</dbReference>
<organism evidence="1 2">
    <name type="scientific">Hymenobacter properus</name>
    <dbReference type="NCBI Taxonomy" id="2791026"/>
    <lineage>
        <taxon>Bacteria</taxon>
        <taxon>Pseudomonadati</taxon>
        <taxon>Bacteroidota</taxon>
        <taxon>Cytophagia</taxon>
        <taxon>Cytophagales</taxon>
        <taxon>Hymenobacteraceae</taxon>
        <taxon>Hymenobacter</taxon>
    </lineage>
</organism>
<accession>A0A931BEP3</accession>
<dbReference type="Proteomes" id="UP000645610">
    <property type="component" value="Unassembled WGS sequence"/>
</dbReference>
<dbReference type="Pfam" id="PF25594">
    <property type="entry name" value="GldB_lipo"/>
    <property type="match status" value="1"/>
</dbReference>
<proteinExistence type="predicted"/>
<evidence type="ECO:0000313" key="2">
    <source>
        <dbReference type="Proteomes" id="UP000645610"/>
    </source>
</evidence>
<gene>
    <name evidence="1" type="ORF">I2I01_12435</name>
</gene>
<dbReference type="RefSeq" id="WP_196286812.1">
    <property type="nucleotide sequence ID" value="NZ_JADQDP010000003.1"/>
</dbReference>
<dbReference type="EMBL" id="JADQDP010000003">
    <property type="protein sequence ID" value="MBF9142449.1"/>
    <property type="molecule type" value="Genomic_DNA"/>
</dbReference>
<keyword evidence="1" id="KW-0449">Lipoprotein</keyword>